<gene>
    <name evidence="3" type="ORF">PILCRDRAFT_815710</name>
</gene>
<evidence type="ECO:0000313" key="4">
    <source>
        <dbReference type="Proteomes" id="UP000054166"/>
    </source>
</evidence>
<dbReference type="Proteomes" id="UP000054166">
    <property type="component" value="Unassembled WGS sequence"/>
</dbReference>
<dbReference type="HOGENOM" id="CLU_028759_1_1_1"/>
<dbReference type="GO" id="GO:0043161">
    <property type="term" value="P:proteasome-mediated ubiquitin-dependent protein catabolic process"/>
    <property type="evidence" value="ECO:0007669"/>
    <property type="project" value="TreeGrafter"/>
</dbReference>
<feature type="compositionally biased region" description="Polar residues" evidence="2">
    <location>
        <begin position="123"/>
        <end position="135"/>
    </location>
</feature>
<protein>
    <recommendedName>
        <fullName evidence="5">Vacuolar import and degradation protein</fullName>
    </recommendedName>
</protein>
<dbReference type="GO" id="GO:0007039">
    <property type="term" value="P:protein catabolic process in the vacuole"/>
    <property type="evidence" value="ECO:0007669"/>
    <property type="project" value="TreeGrafter"/>
</dbReference>
<dbReference type="AlphaFoldDB" id="A0A0C3FSP9"/>
<reference evidence="4" key="2">
    <citation type="submission" date="2015-01" db="EMBL/GenBank/DDBJ databases">
        <title>Evolutionary Origins and Diversification of the Mycorrhizal Mutualists.</title>
        <authorList>
            <consortium name="DOE Joint Genome Institute"/>
            <consortium name="Mycorrhizal Genomics Consortium"/>
            <person name="Kohler A."/>
            <person name="Kuo A."/>
            <person name="Nagy L.G."/>
            <person name="Floudas D."/>
            <person name="Copeland A."/>
            <person name="Barry K.W."/>
            <person name="Cichocki N."/>
            <person name="Veneault-Fourrey C."/>
            <person name="LaButti K."/>
            <person name="Lindquist E.A."/>
            <person name="Lipzen A."/>
            <person name="Lundell T."/>
            <person name="Morin E."/>
            <person name="Murat C."/>
            <person name="Riley R."/>
            <person name="Ohm R."/>
            <person name="Sun H."/>
            <person name="Tunlid A."/>
            <person name="Henrissat B."/>
            <person name="Grigoriev I.V."/>
            <person name="Hibbett D.S."/>
            <person name="Martin F."/>
        </authorList>
    </citation>
    <scope>NUCLEOTIDE SEQUENCE [LARGE SCALE GENOMIC DNA]</scope>
    <source>
        <strain evidence="4">F 1598</strain>
    </source>
</reference>
<organism evidence="3 4">
    <name type="scientific">Piloderma croceum (strain F 1598)</name>
    <dbReference type="NCBI Taxonomy" id="765440"/>
    <lineage>
        <taxon>Eukaryota</taxon>
        <taxon>Fungi</taxon>
        <taxon>Dikarya</taxon>
        <taxon>Basidiomycota</taxon>
        <taxon>Agaricomycotina</taxon>
        <taxon>Agaricomycetes</taxon>
        <taxon>Agaricomycetidae</taxon>
        <taxon>Atheliales</taxon>
        <taxon>Atheliaceae</taxon>
        <taxon>Piloderma</taxon>
    </lineage>
</organism>
<dbReference type="InterPro" id="IPR018618">
    <property type="entry name" value="GID4/10-like"/>
</dbReference>
<dbReference type="GO" id="GO:0034657">
    <property type="term" value="C:GID complex"/>
    <property type="evidence" value="ECO:0007669"/>
    <property type="project" value="TreeGrafter"/>
</dbReference>
<dbReference type="OrthoDB" id="62at2759"/>
<keyword evidence="4" id="KW-1185">Reference proteome</keyword>
<name>A0A0C3FSP9_PILCF</name>
<dbReference type="GO" id="GO:0006623">
    <property type="term" value="P:protein targeting to vacuole"/>
    <property type="evidence" value="ECO:0007669"/>
    <property type="project" value="TreeGrafter"/>
</dbReference>
<reference evidence="3 4" key="1">
    <citation type="submission" date="2014-04" db="EMBL/GenBank/DDBJ databases">
        <authorList>
            <consortium name="DOE Joint Genome Institute"/>
            <person name="Kuo A."/>
            <person name="Tarkka M."/>
            <person name="Buscot F."/>
            <person name="Kohler A."/>
            <person name="Nagy L.G."/>
            <person name="Floudas D."/>
            <person name="Copeland A."/>
            <person name="Barry K.W."/>
            <person name="Cichocki N."/>
            <person name="Veneault-Fourrey C."/>
            <person name="LaButti K."/>
            <person name="Lindquist E.A."/>
            <person name="Lipzen A."/>
            <person name="Lundell T."/>
            <person name="Morin E."/>
            <person name="Murat C."/>
            <person name="Sun H."/>
            <person name="Tunlid A."/>
            <person name="Henrissat B."/>
            <person name="Grigoriev I.V."/>
            <person name="Hibbett D.S."/>
            <person name="Martin F."/>
            <person name="Nordberg H.P."/>
            <person name="Cantor M.N."/>
            <person name="Hua S.X."/>
        </authorList>
    </citation>
    <scope>NUCLEOTIDE SEQUENCE [LARGE SCALE GENOMIC DNA]</scope>
    <source>
        <strain evidence="3 4">F 1598</strain>
    </source>
</reference>
<evidence type="ECO:0008006" key="5">
    <source>
        <dbReference type="Google" id="ProtNLM"/>
    </source>
</evidence>
<dbReference type="PANTHER" id="PTHR14534">
    <property type="entry name" value="VACUOLAR IMPORT AND DEGRADATION PROTEIN 24"/>
    <property type="match status" value="1"/>
</dbReference>
<dbReference type="PANTHER" id="PTHR14534:SF3">
    <property type="entry name" value="GID COMPLEX SUBUNIT 4 HOMOLOG"/>
    <property type="match status" value="1"/>
</dbReference>
<dbReference type="InParanoid" id="A0A0C3FSP9"/>
<feature type="region of interest" description="Disordered" evidence="2">
    <location>
        <begin position="358"/>
        <end position="423"/>
    </location>
</feature>
<comment type="similarity">
    <text evidence="1">Belongs to the GID4/VID24 family.</text>
</comment>
<dbReference type="GO" id="GO:0005773">
    <property type="term" value="C:vacuole"/>
    <property type="evidence" value="ECO:0007669"/>
    <property type="project" value="GOC"/>
</dbReference>
<feature type="region of interest" description="Disordered" evidence="2">
    <location>
        <begin position="123"/>
        <end position="149"/>
    </location>
</feature>
<evidence type="ECO:0000256" key="2">
    <source>
        <dbReference type="SAM" id="MobiDB-lite"/>
    </source>
</evidence>
<dbReference type="GO" id="GO:0045721">
    <property type="term" value="P:negative regulation of gluconeogenesis"/>
    <property type="evidence" value="ECO:0007669"/>
    <property type="project" value="TreeGrafter"/>
</dbReference>
<dbReference type="EMBL" id="KN832980">
    <property type="protein sequence ID" value="KIM87230.1"/>
    <property type="molecule type" value="Genomic_DNA"/>
</dbReference>
<evidence type="ECO:0000313" key="3">
    <source>
        <dbReference type="EMBL" id="KIM87230.1"/>
    </source>
</evidence>
<proteinExistence type="inferred from homology"/>
<dbReference type="Pfam" id="PF09783">
    <property type="entry name" value="Vac_ImportDeg"/>
    <property type="match status" value="1"/>
</dbReference>
<sequence>MPSERLYAPVNEQTQHDHPQAQVKLCSLCHGLLIVEPVNAVFFDPSDTTNVCTSCRDQLLSERRRIGETHGFCDENESQVLRRVPRIAPAYDLAVLSHNDTHIQDERPLGADIDMTVTQMTSETQTSISPESVTSFYRPPAPLASPPNQHTTLRIICDTDIPSARPKEPKARVLVTSSHLQPRTIAASSPDPLVDITRIRVRSRGHHCLYPGASFQGTQKSGRNSYDVNVTIVDVDFSSSFLCGYLRIRGLTDDWPELTTYFDAEIIGNKYGFLTQDWGANEQEDMVHWQRFPAFRHVKHELKKPHLTMSDRDRGAVFMRWKERFLVPDHRVQDINGASFAGFYYVCVDFNPQPAAPAIRPATQQAPSTPESDEYILPPLPAKGETPQTIRVRRDSSVKRGGRAPSVGPRSGTPVPTMSGFYFHQNSEPYQQLSLNHVPERTSSSFEFR</sequence>
<evidence type="ECO:0000256" key="1">
    <source>
        <dbReference type="ARBA" id="ARBA00061469"/>
    </source>
</evidence>
<accession>A0A0C3FSP9</accession>
<dbReference type="STRING" id="765440.A0A0C3FSP9"/>